<comment type="caution">
    <text evidence="1">The sequence shown here is derived from an EMBL/GenBank/DDBJ whole genome shotgun (WGS) entry which is preliminary data.</text>
</comment>
<evidence type="ECO:0000313" key="2">
    <source>
        <dbReference type="Proteomes" id="UP000265618"/>
    </source>
</evidence>
<evidence type="ECO:0000313" key="1">
    <source>
        <dbReference type="EMBL" id="GIQ81615.1"/>
    </source>
</evidence>
<dbReference type="AlphaFoldDB" id="A0A9K3GGD8"/>
<gene>
    <name evidence="1" type="ORF">KIPB_002600</name>
</gene>
<keyword evidence="2" id="KW-1185">Reference proteome</keyword>
<sequence length="580" mass="61844">MAVTRLGDCIAVQGGCTKASWQTKQVNSMYLFHIESRTWTTVSDATAPTLHSHIGMSLSPPGQGLLPGEGQSLLVAGGVNDKGEDARVVSVYTPGLPWEGEGERWVTLDKGECPLSTRNSVHCMCNGTLHLFHWESNKTCTHTSCTVTQSEGEGAAVDWTSPLVCPFKCAAPSVLAVGRHILVIGGKTATHRSSVHALDTETMLWEDWGELSLESEDPIRVSAAQVTLVSPYSALILCKAGLYLLRLPPSLVSECLLDIGTPATLYCDRALLAYDAVTHALKSESDGGETLAAAILEGCTGDPLTSVATTLALCGSGMGPEGVRECLAGVEGILGDIEHQRHRAALALTHLLPTMIEREPSGDSPLLQYLLHSARTAGLGLYGLQTGVDTDWIRMLARGSVCLPDVYTDEWLHTIPAETVVTCLVVSCLTHAAATPLMRHFASTLCSKGPEGERERVGERDVLDMGTVWCSLARRLGGLRGTDLVADTLRALHTLPLSFSRVHFSAATATATPPLPPSLALFLEKALQTRLSLSPSEEALSGLGSYVYKREREWSTGPHSSSDATLQMVGAGVGRVSNFT</sequence>
<name>A0A9K3GGD8_9EUKA</name>
<dbReference type="SUPFAM" id="SSF117281">
    <property type="entry name" value="Kelch motif"/>
    <property type="match status" value="1"/>
</dbReference>
<dbReference type="OrthoDB" id="10250130at2759"/>
<dbReference type="EMBL" id="BDIP01000443">
    <property type="protein sequence ID" value="GIQ81615.1"/>
    <property type="molecule type" value="Genomic_DNA"/>
</dbReference>
<reference evidence="1 2" key="1">
    <citation type="journal article" date="2018" name="PLoS ONE">
        <title>The draft genome of Kipferlia bialata reveals reductive genome evolution in fornicate parasites.</title>
        <authorList>
            <person name="Tanifuji G."/>
            <person name="Takabayashi S."/>
            <person name="Kume K."/>
            <person name="Takagi M."/>
            <person name="Nakayama T."/>
            <person name="Kamikawa R."/>
            <person name="Inagaki Y."/>
            <person name="Hashimoto T."/>
        </authorList>
    </citation>
    <scope>NUCLEOTIDE SEQUENCE [LARGE SCALE GENOMIC DNA]</scope>
    <source>
        <strain evidence="1">NY0173</strain>
    </source>
</reference>
<protein>
    <submittedName>
        <fullName evidence="1">Uncharacterized protein</fullName>
    </submittedName>
</protein>
<dbReference type="Gene3D" id="2.120.10.80">
    <property type="entry name" value="Kelch-type beta propeller"/>
    <property type="match status" value="1"/>
</dbReference>
<organism evidence="1 2">
    <name type="scientific">Kipferlia bialata</name>
    <dbReference type="NCBI Taxonomy" id="797122"/>
    <lineage>
        <taxon>Eukaryota</taxon>
        <taxon>Metamonada</taxon>
        <taxon>Carpediemonas-like organisms</taxon>
        <taxon>Kipferlia</taxon>
    </lineage>
</organism>
<proteinExistence type="predicted"/>
<dbReference type="Proteomes" id="UP000265618">
    <property type="component" value="Unassembled WGS sequence"/>
</dbReference>
<dbReference type="InterPro" id="IPR015915">
    <property type="entry name" value="Kelch-typ_b-propeller"/>
</dbReference>
<accession>A0A9K3GGD8</accession>